<dbReference type="AlphaFoldDB" id="A0A8C3RWP4"/>
<evidence type="ECO:0000313" key="1">
    <source>
        <dbReference type="Ensembl" id="ENSCSRP00000005075.1"/>
    </source>
</evidence>
<proteinExistence type="predicted"/>
<dbReference type="Ensembl" id="ENSCSRT00000005236.1">
    <property type="protein sequence ID" value="ENSCSRP00000005075.1"/>
    <property type="gene ID" value="ENSCSRG00000003839.1"/>
</dbReference>
<reference evidence="1" key="2">
    <citation type="submission" date="2025-09" db="UniProtKB">
        <authorList>
            <consortium name="Ensembl"/>
        </authorList>
    </citation>
    <scope>IDENTIFICATION</scope>
</reference>
<reference evidence="1" key="1">
    <citation type="submission" date="2025-08" db="UniProtKB">
        <authorList>
            <consortium name="Ensembl"/>
        </authorList>
    </citation>
    <scope>IDENTIFICATION</scope>
</reference>
<name>A0A8C3RWP4_CHESE</name>
<keyword evidence="2" id="KW-1185">Reference proteome</keyword>
<accession>A0A8C3RWP4</accession>
<protein>
    <submittedName>
        <fullName evidence="1">Uncharacterized protein</fullName>
    </submittedName>
</protein>
<organism evidence="1 2">
    <name type="scientific">Chelydra serpentina</name>
    <name type="common">Snapping turtle</name>
    <name type="synonym">Testudo serpentina</name>
    <dbReference type="NCBI Taxonomy" id="8475"/>
    <lineage>
        <taxon>Eukaryota</taxon>
        <taxon>Metazoa</taxon>
        <taxon>Chordata</taxon>
        <taxon>Craniata</taxon>
        <taxon>Vertebrata</taxon>
        <taxon>Euteleostomi</taxon>
        <taxon>Archelosauria</taxon>
        <taxon>Testudinata</taxon>
        <taxon>Testudines</taxon>
        <taxon>Cryptodira</taxon>
        <taxon>Durocryptodira</taxon>
        <taxon>Americhelydia</taxon>
        <taxon>Chelydroidea</taxon>
        <taxon>Chelydridae</taxon>
        <taxon>Chelydra</taxon>
    </lineage>
</organism>
<sequence>MIKFWIIIRHLPNCTNHPRNLPSNTLFTRYFPSILINYPYHPRCTIRMTYLQHTRQRRLTLLHLYLPPHRPRTLLRVILI</sequence>
<dbReference type="Proteomes" id="UP000694403">
    <property type="component" value="Unplaced"/>
</dbReference>
<evidence type="ECO:0000313" key="2">
    <source>
        <dbReference type="Proteomes" id="UP000694403"/>
    </source>
</evidence>